<dbReference type="KEGG" id="tva:4763254"/>
<dbReference type="AlphaFoldDB" id="A2EPP5"/>
<sequence length="445" mass="52273">MDAIYLNKFKISRNNVHSLLYITSYYKFEQFKELTLQFIQDILDYLFDWSDLSEFLERFTEPCYLDDIVRIFAPKIAHFYSTYQKIDDLISISQFPKIFSSTLIQLKAKNDLTTPKILKYLDKATYEFKHSKEIRKDDKDHTYQKGSKIEELILLNLTEKNKAIHKIEDLYNKELIDLQNKEVRYYITEYQCDYIPVNEMRPILKDYFQIIRNNSKKFEECPNKTNTKPISRWPVFAWLSSIKSPELNSVPKIELFKFLQTLGGLSEEYIDYSSFGFFNAKRMPEIKLDCFNEANAFVDDEKPFIAIPEQSKESSGLVIDLGASTMFIPEKIFIDMNVKSRICPTTNTNNRLQPVPKHIFVKIDDKKEIKLEIKENAVFADIKAVNSELKQHNDLGDDKKCSYDQMEKDFGKNFGFHKLVISPSPGTTVFRIRYIEIEGSFATTF</sequence>
<keyword evidence="2" id="KW-1185">Reference proteome</keyword>
<organism evidence="1 2">
    <name type="scientific">Trichomonas vaginalis (strain ATCC PRA-98 / G3)</name>
    <dbReference type="NCBI Taxonomy" id="412133"/>
    <lineage>
        <taxon>Eukaryota</taxon>
        <taxon>Metamonada</taxon>
        <taxon>Parabasalia</taxon>
        <taxon>Trichomonadida</taxon>
        <taxon>Trichomonadidae</taxon>
        <taxon>Trichomonas</taxon>
    </lineage>
</organism>
<dbReference type="RefSeq" id="XP_001317611.1">
    <property type="nucleotide sequence ID" value="XM_001317576.1"/>
</dbReference>
<reference evidence="1" key="2">
    <citation type="journal article" date="2007" name="Science">
        <title>Draft genome sequence of the sexually transmitted pathogen Trichomonas vaginalis.</title>
        <authorList>
            <person name="Carlton J.M."/>
            <person name="Hirt R.P."/>
            <person name="Silva J.C."/>
            <person name="Delcher A.L."/>
            <person name="Schatz M."/>
            <person name="Zhao Q."/>
            <person name="Wortman J.R."/>
            <person name="Bidwell S.L."/>
            <person name="Alsmark U.C.M."/>
            <person name="Besteiro S."/>
            <person name="Sicheritz-Ponten T."/>
            <person name="Noel C.J."/>
            <person name="Dacks J.B."/>
            <person name="Foster P.G."/>
            <person name="Simillion C."/>
            <person name="Van de Peer Y."/>
            <person name="Miranda-Saavedra D."/>
            <person name="Barton G.J."/>
            <person name="Westrop G.D."/>
            <person name="Mueller S."/>
            <person name="Dessi D."/>
            <person name="Fiori P.L."/>
            <person name="Ren Q."/>
            <person name="Paulsen I."/>
            <person name="Zhang H."/>
            <person name="Bastida-Corcuera F.D."/>
            <person name="Simoes-Barbosa A."/>
            <person name="Brown M.T."/>
            <person name="Hayes R.D."/>
            <person name="Mukherjee M."/>
            <person name="Okumura C.Y."/>
            <person name="Schneider R."/>
            <person name="Smith A.J."/>
            <person name="Vanacova S."/>
            <person name="Villalvazo M."/>
            <person name="Haas B.J."/>
            <person name="Pertea M."/>
            <person name="Feldblyum T.V."/>
            <person name="Utterback T.R."/>
            <person name="Shu C.L."/>
            <person name="Osoegawa K."/>
            <person name="de Jong P.J."/>
            <person name="Hrdy I."/>
            <person name="Horvathova L."/>
            <person name="Zubacova Z."/>
            <person name="Dolezal P."/>
            <person name="Malik S.B."/>
            <person name="Logsdon J.M. Jr."/>
            <person name="Henze K."/>
            <person name="Gupta A."/>
            <person name="Wang C.C."/>
            <person name="Dunne R.L."/>
            <person name="Upcroft J.A."/>
            <person name="Upcroft P."/>
            <person name="White O."/>
            <person name="Salzberg S.L."/>
            <person name="Tang P."/>
            <person name="Chiu C.-H."/>
            <person name="Lee Y.-S."/>
            <person name="Embley T.M."/>
            <person name="Coombs G.H."/>
            <person name="Mottram J.C."/>
            <person name="Tachezy J."/>
            <person name="Fraser-Liggett C.M."/>
            <person name="Johnson P.J."/>
        </authorList>
    </citation>
    <scope>NUCLEOTIDE SEQUENCE [LARGE SCALE GENOMIC DNA]</scope>
    <source>
        <strain evidence="1">G3</strain>
    </source>
</reference>
<evidence type="ECO:0000313" key="1">
    <source>
        <dbReference type="EMBL" id="EAY05388.1"/>
    </source>
</evidence>
<evidence type="ECO:0000313" key="2">
    <source>
        <dbReference type="Proteomes" id="UP000001542"/>
    </source>
</evidence>
<accession>A2EPP5</accession>
<dbReference type="VEuPathDB" id="TrichDB:TVAG_131220"/>
<gene>
    <name evidence="1" type="ORF">TVAG_131220</name>
</gene>
<name>A2EPP5_TRIV3</name>
<reference evidence="1" key="1">
    <citation type="submission" date="2006-10" db="EMBL/GenBank/DDBJ databases">
        <authorList>
            <person name="Amadeo P."/>
            <person name="Zhao Q."/>
            <person name="Wortman J."/>
            <person name="Fraser-Liggett C."/>
            <person name="Carlton J."/>
        </authorList>
    </citation>
    <scope>NUCLEOTIDE SEQUENCE</scope>
    <source>
        <strain evidence="1">G3</strain>
    </source>
</reference>
<proteinExistence type="predicted"/>
<dbReference type="EMBL" id="DS113450">
    <property type="protein sequence ID" value="EAY05388.1"/>
    <property type="molecule type" value="Genomic_DNA"/>
</dbReference>
<dbReference type="Proteomes" id="UP000001542">
    <property type="component" value="Unassembled WGS sequence"/>
</dbReference>
<protein>
    <submittedName>
        <fullName evidence="1">Uncharacterized protein</fullName>
    </submittedName>
</protein>
<dbReference type="InParanoid" id="A2EPP5"/>
<dbReference type="VEuPathDB" id="TrichDB:TVAGG3_0603470"/>